<protein>
    <submittedName>
        <fullName evidence="4">Saccharopine dehydrogenase NADP-binding domain-containing protein</fullName>
    </submittedName>
</protein>
<dbReference type="PANTHER" id="PTHR11133">
    <property type="entry name" value="SACCHAROPINE DEHYDROGENASE"/>
    <property type="match status" value="1"/>
</dbReference>
<reference evidence="4" key="1">
    <citation type="submission" date="2023-03" db="EMBL/GenBank/DDBJ databases">
        <title>Chitinimonas shenzhenensis gen. nov., sp. nov., a novel member of family Burkholderiaceae isolated from activated sludge collected in Shen Zhen, China.</title>
        <authorList>
            <person name="Wang X."/>
        </authorList>
    </citation>
    <scope>NUCLEOTIDE SEQUENCE</scope>
    <source>
        <strain evidence="4">DQS-5</strain>
    </source>
</reference>
<dbReference type="InterPro" id="IPR005097">
    <property type="entry name" value="Sacchrp_dh_NADP-bd"/>
</dbReference>
<keyword evidence="5" id="KW-1185">Reference proteome</keyword>
<dbReference type="InterPro" id="IPR051168">
    <property type="entry name" value="AASS"/>
</dbReference>
<gene>
    <name evidence="4" type="ORF">PZA18_06835</name>
</gene>
<dbReference type="Gene3D" id="3.40.50.720">
    <property type="entry name" value="NAD(P)-binding Rossmann-like Domain"/>
    <property type="match status" value="1"/>
</dbReference>
<dbReference type="Pfam" id="PF16653">
    <property type="entry name" value="Sacchrp_dh_C"/>
    <property type="match status" value="1"/>
</dbReference>
<dbReference type="Gene3D" id="3.30.360.10">
    <property type="entry name" value="Dihydrodipicolinate Reductase, domain 2"/>
    <property type="match status" value="1"/>
</dbReference>
<name>A0ABT7DYM3_9NEIS</name>
<comment type="caution">
    <text evidence="4">The sequence shown here is derived from an EMBL/GenBank/DDBJ whole genome shotgun (WGS) entry which is preliminary data.</text>
</comment>
<dbReference type="InterPro" id="IPR036291">
    <property type="entry name" value="NAD(P)-bd_dom_sf"/>
</dbReference>
<evidence type="ECO:0000313" key="4">
    <source>
        <dbReference type="EMBL" id="MDK2123762.1"/>
    </source>
</evidence>
<evidence type="ECO:0000256" key="1">
    <source>
        <dbReference type="ARBA" id="ARBA00023002"/>
    </source>
</evidence>
<evidence type="ECO:0000259" key="2">
    <source>
        <dbReference type="Pfam" id="PF03435"/>
    </source>
</evidence>
<dbReference type="SUPFAM" id="SSF51735">
    <property type="entry name" value="NAD(P)-binding Rossmann-fold domains"/>
    <property type="match status" value="1"/>
</dbReference>
<organism evidence="4 5">
    <name type="scientific">Parachitinimonas caeni</name>
    <dbReference type="NCBI Taxonomy" id="3031301"/>
    <lineage>
        <taxon>Bacteria</taxon>
        <taxon>Pseudomonadati</taxon>
        <taxon>Pseudomonadota</taxon>
        <taxon>Betaproteobacteria</taxon>
        <taxon>Neisseriales</taxon>
        <taxon>Chitinibacteraceae</taxon>
        <taxon>Parachitinimonas</taxon>
    </lineage>
</organism>
<dbReference type="EMBL" id="JARRAF010000006">
    <property type="protein sequence ID" value="MDK2123762.1"/>
    <property type="molecule type" value="Genomic_DNA"/>
</dbReference>
<dbReference type="Pfam" id="PF03435">
    <property type="entry name" value="Sacchrp_dh_NADP"/>
    <property type="match status" value="1"/>
</dbReference>
<dbReference type="InterPro" id="IPR032095">
    <property type="entry name" value="Sacchrp_dh-like_C"/>
</dbReference>
<dbReference type="PANTHER" id="PTHR11133:SF22">
    <property type="entry name" value="ALPHA-AMINOADIPIC SEMIALDEHYDE SYNTHASE, MITOCHONDRIAL"/>
    <property type="match status" value="1"/>
</dbReference>
<dbReference type="SUPFAM" id="SSF55347">
    <property type="entry name" value="Glyceraldehyde-3-phosphate dehydrogenase-like, C-terminal domain"/>
    <property type="match status" value="1"/>
</dbReference>
<feature type="domain" description="Saccharopine dehydrogenase-like C-terminal" evidence="3">
    <location>
        <begin position="124"/>
        <end position="351"/>
    </location>
</feature>
<sequence>MFPILIVGAGKIGASIAKLLYHSGNYDITVADRDQAALSRLTERVPVKTAVVNMTDTAQLAGVLDGKKAVLSATSFDINPKIAEAALKAGASYFDLTEDVATTRAVRALAETAKPGQIFMPQCGLAPGFIGVLGHHLSKGFDKIDEIKMRVGALPQFPTNHLKYNLTWSTDGLINEYCNPCEAVYRGEKIDVLPLEGLEHFSLDGVEYEAFNTSGGLGTLCETLAGRVNELNYKTVRYSGHQYLMDFIINGLKMGSTLERRKQLKEIMENALPITWQDVVLVFVSASGWKDGQYVQVTDARKVYHQKLFDEHWSSIQLTTAAGACAAIDLHVAGKLPNQGFVRQEDIDFNDFIANRFGQYYAVERSAEEIPA</sequence>
<evidence type="ECO:0000259" key="3">
    <source>
        <dbReference type="Pfam" id="PF16653"/>
    </source>
</evidence>
<evidence type="ECO:0000313" key="5">
    <source>
        <dbReference type="Proteomes" id="UP001172778"/>
    </source>
</evidence>
<feature type="domain" description="Saccharopine dehydrogenase NADP binding" evidence="2">
    <location>
        <begin position="4"/>
        <end position="115"/>
    </location>
</feature>
<dbReference type="Proteomes" id="UP001172778">
    <property type="component" value="Unassembled WGS sequence"/>
</dbReference>
<dbReference type="RefSeq" id="WP_284100066.1">
    <property type="nucleotide sequence ID" value="NZ_JARRAF010000006.1"/>
</dbReference>
<accession>A0ABT7DYM3</accession>
<keyword evidence="1" id="KW-0560">Oxidoreductase</keyword>
<proteinExistence type="predicted"/>